<evidence type="ECO:0000313" key="1">
    <source>
        <dbReference type="EMBL" id="KAJ4148489.1"/>
    </source>
</evidence>
<dbReference type="KEGG" id="amus:LMH87_002955"/>
<sequence length="116" mass="12749">MPKITASTFCPSRPGTFAYKATPIPWPSSDLAAVAVPAMCALCTQGLGIPLHAEKYQADFTLGKFFFPVSKSWWQIEAVGRRGSLSRRFLLPITWPKRLATQQAVIPFKGSSTLMC</sequence>
<gene>
    <name evidence="1" type="ORF">LMH87_002955</name>
</gene>
<accession>A0A9W8Q8R0</accession>
<dbReference type="AlphaFoldDB" id="A0A9W8Q8R0"/>
<dbReference type="EMBL" id="JAJHUN010000010">
    <property type="protein sequence ID" value="KAJ4148489.1"/>
    <property type="molecule type" value="Genomic_DNA"/>
</dbReference>
<dbReference type="Proteomes" id="UP001144673">
    <property type="component" value="Chromosome 3"/>
</dbReference>
<protein>
    <submittedName>
        <fullName evidence="1">Uncharacterized protein</fullName>
    </submittedName>
</protein>
<proteinExistence type="predicted"/>
<dbReference type="RefSeq" id="XP_056051430.1">
    <property type="nucleotide sequence ID" value="XM_056194499.1"/>
</dbReference>
<organism evidence="1 2">
    <name type="scientific">Akanthomyces muscarius</name>
    <name type="common">Entomopathogenic fungus</name>
    <name type="synonym">Lecanicillium muscarium</name>
    <dbReference type="NCBI Taxonomy" id="2231603"/>
    <lineage>
        <taxon>Eukaryota</taxon>
        <taxon>Fungi</taxon>
        <taxon>Dikarya</taxon>
        <taxon>Ascomycota</taxon>
        <taxon>Pezizomycotina</taxon>
        <taxon>Sordariomycetes</taxon>
        <taxon>Hypocreomycetidae</taxon>
        <taxon>Hypocreales</taxon>
        <taxon>Cordycipitaceae</taxon>
        <taxon>Akanthomyces</taxon>
    </lineage>
</organism>
<evidence type="ECO:0000313" key="2">
    <source>
        <dbReference type="Proteomes" id="UP001144673"/>
    </source>
</evidence>
<comment type="caution">
    <text evidence="1">The sequence shown here is derived from an EMBL/GenBank/DDBJ whole genome shotgun (WGS) entry which is preliminary data.</text>
</comment>
<dbReference type="GeneID" id="80890114"/>
<name>A0A9W8Q8R0_AKAMU</name>
<keyword evidence="2" id="KW-1185">Reference proteome</keyword>
<reference evidence="1" key="1">
    <citation type="journal article" date="2023" name="Access Microbiol">
        <title>De-novo genome assembly for Akanthomyces muscarius, a biocontrol agent of insect agricultural pests.</title>
        <authorList>
            <person name="Erdos Z."/>
            <person name="Studholme D.J."/>
            <person name="Raymond B."/>
            <person name="Sharma M."/>
        </authorList>
    </citation>
    <scope>NUCLEOTIDE SEQUENCE</scope>
    <source>
        <strain evidence="1">Ve6</strain>
    </source>
</reference>